<reference evidence="2 3" key="1">
    <citation type="journal article" date="2014" name="Nat. Genet.">
        <title>Genome sequence of the hot pepper provides insights into the evolution of pungency in Capsicum species.</title>
        <authorList>
            <person name="Kim S."/>
            <person name="Park M."/>
            <person name="Yeom S.I."/>
            <person name="Kim Y.M."/>
            <person name="Lee J.M."/>
            <person name="Lee H.A."/>
            <person name="Seo E."/>
            <person name="Choi J."/>
            <person name="Cheong K."/>
            <person name="Kim K.T."/>
            <person name="Jung K."/>
            <person name="Lee G.W."/>
            <person name="Oh S.K."/>
            <person name="Bae C."/>
            <person name="Kim S.B."/>
            <person name="Lee H.Y."/>
            <person name="Kim S.Y."/>
            <person name="Kim M.S."/>
            <person name="Kang B.C."/>
            <person name="Jo Y.D."/>
            <person name="Yang H.B."/>
            <person name="Jeong H.J."/>
            <person name="Kang W.H."/>
            <person name="Kwon J.K."/>
            <person name="Shin C."/>
            <person name="Lim J.Y."/>
            <person name="Park J.H."/>
            <person name="Huh J.H."/>
            <person name="Kim J.S."/>
            <person name="Kim B.D."/>
            <person name="Cohen O."/>
            <person name="Paran I."/>
            <person name="Suh M.C."/>
            <person name="Lee S.B."/>
            <person name="Kim Y.K."/>
            <person name="Shin Y."/>
            <person name="Noh S.J."/>
            <person name="Park J."/>
            <person name="Seo Y.S."/>
            <person name="Kwon S.Y."/>
            <person name="Kim H.A."/>
            <person name="Park J.M."/>
            <person name="Kim H.J."/>
            <person name="Choi S.B."/>
            <person name="Bosland P.W."/>
            <person name="Reeves G."/>
            <person name="Jo S.H."/>
            <person name="Lee B.W."/>
            <person name="Cho H.T."/>
            <person name="Choi H.S."/>
            <person name="Lee M.S."/>
            <person name="Yu Y."/>
            <person name="Do Choi Y."/>
            <person name="Park B.S."/>
            <person name="van Deynze A."/>
            <person name="Ashrafi H."/>
            <person name="Hill T."/>
            <person name="Kim W.T."/>
            <person name="Pai H.S."/>
            <person name="Ahn H.K."/>
            <person name="Yeam I."/>
            <person name="Giovannoni J.J."/>
            <person name="Rose J.K."/>
            <person name="Sorensen I."/>
            <person name="Lee S.J."/>
            <person name="Kim R.W."/>
            <person name="Choi I.Y."/>
            <person name="Choi B.S."/>
            <person name="Lim J.S."/>
            <person name="Lee Y.H."/>
            <person name="Choi D."/>
        </authorList>
    </citation>
    <scope>NUCLEOTIDE SEQUENCE [LARGE SCALE GENOMIC DNA]</scope>
    <source>
        <strain evidence="3">cv. CM334</strain>
    </source>
</reference>
<name>A0A2G2Z0Q5_CAPAN</name>
<protein>
    <submittedName>
        <fullName evidence="2">Uncharacterized protein</fullName>
    </submittedName>
</protein>
<dbReference type="AlphaFoldDB" id="A0A2G2Z0Q5"/>
<gene>
    <name evidence="2" type="ORF">T459_19100</name>
</gene>
<dbReference type="STRING" id="4072.A0A2G2Z0Q5"/>
<evidence type="ECO:0000313" key="3">
    <source>
        <dbReference type="Proteomes" id="UP000222542"/>
    </source>
</evidence>
<dbReference type="SUPFAM" id="SSF53756">
    <property type="entry name" value="UDP-Glycosyltransferase/glycogen phosphorylase"/>
    <property type="match status" value="1"/>
</dbReference>
<dbReference type="Gramene" id="PHT75578">
    <property type="protein sequence ID" value="PHT75578"/>
    <property type="gene ID" value="T459_19100"/>
</dbReference>
<dbReference type="EMBL" id="AYRZ02000007">
    <property type="protein sequence ID" value="PHT75578.1"/>
    <property type="molecule type" value="Genomic_DNA"/>
</dbReference>
<proteinExistence type="predicted"/>
<keyword evidence="3" id="KW-1185">Reference proteome</keyword>
<evidence type="ECO:0000256" key="1">
    <source>
        <dbReference type="SAM" id="Phobius"/>
    </source>
</evidence>
<evidence type="ECO:0000313" key="2">
    <source>
        <dbReference type="EMBL" id="PHT75578.1"/>
    </source>
</evidence>
<comment type="caution">
    <text evidence="2">The sequence shown here is derived from an EMBL/GenBank/DDBJ whole genome shotgun (WGS) entry which is preliminary data.</text>
</comment>
<keyword evidence="1" id="KW-0472">Membrane</keyword>
<dbReference type="PANTHER" id="PTHR36020">
    <property type="entry name" value="TRANSMEMBRANE PROTEIN"/>
    <property type="match status" value="1"/>
</dbReference>
<keyword evidence="1" id="KW-1133">Transmembrane helix</keyword>
<feature type="transmembrane region" description="Helical" evidence="1">
    <location>
        <begin position="93"/>
        <end position="114"/>
    </location>
</feature>
<keyword evidence="1" id="KW-0812">Transmembrane</keyword>
<dbReference type="Gene3D" id="3.40.50.2000">
    <property type="entry name" value="Glycogen Phosphorylase B"/>
    <property type="match status" value="1"/>
</dbReference>
<dbReference type="Proteomes" id="UP000222542">
    <property type="component" value="Unassembled WGS sequence"/>
</dbReference>
<feature type="transmembrane region" description="Helical" evidence="1">
    <location>
        <begin position="28"/>
        <end position="49"/>
    </location>
</feature>
<dbReference type="PANTHER" id="PTHR36020:SF1">
    <property type="entry name" value="TRANSMEMBRANE PROTEIN"/>
    <property type="match status" value="1"/>
</dbReference>
<accession>A0A2G2Z0Q5</accession>
<sequence length="173" mass="18464">MTPEASISSLHLLSKFFQLRFLHSTDSAYAAADLLVSIVGAIICSEVVAAGKPCILKIRAVTHGVIASVEKTSISTMRTAFYEIIRKHRVRPVGFLPCATFGCSVATCAGLLVYGDGIECAAESLPAAPSIANLANGIQSLHQASKAVKQTENSMIQKSIESLVYRFKKVSFS</sequence>
<reference evidence="2 3" key="2">
    <citation type="journal article" date="2017" name="Genome Biol.">
        <title>New reference genome sequences of hot pepper reveal the massive evolution of plant disease-resistance genes by retroduplication.</title>
        <authorList>
            <person name="Kim S."/>
            <person name="Park J."/>
            <person name="Yeom S.I."/>
            <person name="Kim Y.M."/>
            <person name="Seo E."/>
            <person name="Kim K.T."/>
            <person name="Kim M.S."/>
            <person name="Lee J.M."/>
            <person name="Cheong K."/>
            <person name="Shin H.S."/>
            <person name="Kim S.B."/>
            <person name="Han K."/>
            <person name="Lee J."/>
            <person name="Park M."/>
            <person name="Lee H.A."/>
            <person name="Lee H.Y."/>
            <person name="Lee Y."/>
            <person name="Oh S."/>
            <person name="Lee J.H."/>
            <person name="Choi E."/>
            <person name="Choi E."/>
            <person name="Lee S.E."/>
            <person name="Jeon J."/>
            <person name="Kim H."/>
            <person name="Choi G."/>
            <person name="Song H."/>
            <person name="Lee J."/>
            <person name="Lee S.C."/>
            <person name="Kwon J.K."/>
            <person name="Lee H.Y."/>
            <person name="Koo N."/>
            <person name="Hong Y."/>
            <person name="Kim R.W."/>
            <person name="Kang W.H."/>
            <person name="Huh J.H."/>
            <person name="Kang B.C."/>
            <person name="Yang T.J."/>
            <person name="Lee Y.H."/>
            <person name="Bennetzen J.L."/>
            <person name="Choi D."/>
        </authorList>
    </citation>
    <scope>NUCLEOTIDE SEQUENCE [LARGE SCALE GENOMIC DNA]</scope>
    <source>
        <strain evidence="3">cv. CM334</strain>
    </source>
</reference>
<dbReference type="OMA" id="MQTDSNK"/>
<organism evidence="2 3">
    <name type="scientific">Capsicum annuum</name>
    <name type="common">Capsicum pepper</name>
    <dbReference type="NCBI Taxonomy" id="4072"/>
    <lineage>
        <taxon>Eukaryota</taxon>
        <taxon>Viridiplantae</taxon>
        <taxon>Streptophyta</taxon>
        <taxon>Embryophyta</taxon>
        <taxon>Tracheophyta</taxon>
        <taxon>Spermatophyta</taxon>
        <taxon>Magnoliopsida</taxon>
        <taxon>eudicotyledons</taxon>
        <taxon>Gunneridae</taxon>
        <taxon>Pentapetalae</taxon>
        <taxon>asterids</taxon>
        <taxon>lamiids</taxon>
        <taxon>Solanales</taxon>
        <taxon>Solanaceae</taxon>
        <taxon>Solanoideae</taxon>
        <taxon>Capsiceae</taxon>
        <taxon>Capsicum</taxon>
    </lineage>
</organism>